<dbReference type="OrthoDB" id="6132182at2759"/>
<accession>A0A218Z9Z9</accession>
<reference evidence="5 6" key="1">
    <citation type="submission" date="2017-04" db="EMBL/GenBank/DDBJ databases">
        <title>Draft genome sequence of Marssonina coronaria NL1: causal agent of apple blotch.</title>
        <authorList>
            <person name="Cheng Q."/>
        </authorList>
    </citation>
    <scope>NUCLEOTIDE SEQUENCE [LARGE SCALE GENOMIC DNA]</scope>
    <source>
        <strain evidence="5 6">NL1</strain>
    </source>
</reference>
<evidence type="ECO:0000313" key="6">
    <source>
        <dbReference type="Proteomes" id="UP000242519"/>
    </source>
</evidence>
<evidence type="ECO:0000256" key="3">
    <source>
        <dbReference type="SAM" id="SignalP"/>
    </source>
</evidence>
<feature type="chain" id="PRO_5012826809" evidence="3">
    <location>
        <begin position="23"/>
        <end position="383"/>
    </location>
</feature>
<dbReference type="InterPro" id="IPR050316">
    <property type="entry name" value="Tyrosinase/Hemocyanin"/>
</dbReference>
<protein>
    <submittedName>
        <fullName evidence="5">Tyrosinase central domain protein</fullName>
    </submittedName>
</protein>
<name>A0A218Z9Z9_9HELO</name>
<comment type="caution">
    <text evidence="5">The sequence shown here is derived from an EMBL/GenBank/DDBJ whole genome shotgun (WGS) entry which is preliminary data.</text>
</comment>
<dbReference type="Gene3D" id="1.10.1280.10">
    <property type="entry name" value="Di-copper center containing domain from catechol oxidase"/>
    <property type="match status" value="1"/>
</dbReference>
<keyword evidence="3" id="KW-0732">Signal</keyword>
<keyword evidence="1" id="KW-0479">Metal-binding</keyword>
<organism evidence="5 6">
    <name type="scientific">Diplocarpon coronariae</name>
    <dbReference type="NCBI Taxonomy" id="2795749"/>
    <lineage>
        <taxon>Eukaryota</taxon>
        <taxon>Fungi</taxon>
        <taxon>Dikarya</taxon>
        <taxon>Ascomycota</taxon>
        <taxon>Pezizomycotina</taxon>
        <taxon>Leotiomycetes</taxon>
        <taxon>Helotiales</taxon>
        <taxon>Drepanopezizaceae</taxon>
        <taxon>Diplocarpon</taxon>
    </lineage>
</organism>
<evidence type="ECO:0000256" key="1">
    <source>
        <dbReference type="ARBA" id="ARBA00022723"/>
    </source>
</evidence>
<dbReference type="Proteomes" id="UP000242519">
    <property type="component" value="Unassembled WGS sequence"/>
</dbReference>
<dbReference type="PRINTS" id="PR00092">
    <property type="entry name" value="TYROSINASE"/>
</dbReference>
<feature type="domain" description="Tyrosinase copper-binding" evidence="4">
    <location>
        <begin position="108"/>
        <end position="325"/>
    </location>
</feature>
<evidence type="ECO:0000313" key="5">
    <source>
        <dbReference type="EMBL" id="OWP04420.1"/>
    </source>
</evidence>
<evidence type="ECO:0000256" key="2">
    <source>
        <dbReference type="ARBA" id="ARBA00023002"/>
    </source>
</evidence>
<keyword evidence="6" id="KW-1185">Reference proteome</keyword>
<gene>
    <name evidence="5" type="ORF">B2J93_4425</name>
</gene>
<dbReference type="GO" id="GO:0046872">
    <property type="term" value="F:metal ion binding"/>
    <property type="evidence" value="ECO:0007669"/>
    <property type="project" value="UniProtKB-KW"/>
</dbReference>
<dbReference type="STRING" id="503106.A0A218Z9Z9"/>
<dbReference type="InterPro" id="IPR008922">
    <property type="entry name" value="Di-copper_centre_dom_sf"/>
</dbReference>
<feature type="signal peptide" evidence="3">
    <location>
        <begin position="1"/>
        <end position="22"/>
    </location>
</feature>
<dbReference type="GO" id="GO:0016491">
    <property type="term" value="F:oxidoreductase activity"/>
    <property type="evidence" value="ECO:0007669"/>
    <property type="project" value="UniProtKB-KW"/>
</dbReference>
<sequence length="383" mass="42894">MKPSALALVLAAAASNLAGVDAMWLFGHFHNNRKALDTLVERATSNIWGILEARTSNPSATCTSRNVVVRVEWSTLEPQQKDSYIRAVQCLQEKKAITPRAAGPGVKTRFEDFAALHINETANIYHTSRFYTWQRQFLHLYEKALRDECGYTGYQPYWDWSSTKTVDAHPLFDGTPLSLGGNGLYSPGNGPYTFEPTTGYRKKNIAPGTGGDCVISGPFADRLIKLGPHGPPLRSSLEGLSSRCLRRDFRDSMLQTYLRYPQVADLMKQNDLLAFDRIMTHGTNLHDSGLRAIGGECDDLWSCPQDPAYYFHHAQIDRLLTLWQGLDQETRTKQVIHTLTYKNRPPSDPGLLSTVIDMGFLNHRNTIGDLSSTINGPFCYTYA</sequence>
<evidence type="ECO:0000259" key="4">
    <source>
        <dbReference type="Pfam" id="PF00264"/>
    </source>
</evidence>
<dbReference type="InterPro" id="IPR002227">
    <property type="entry name" value="Tyrosinase_Cu-bd"/>
</dbReference>
<dbReference type="AlphaFoldDB" id="A0A218Z9Z9"/>
<proteinExistence type="predicted"/>
<dbReference type="InParanoid" id="A0A218Z9Z9"/>
<dbReference type="EMBL" id="MZNU01000106">
    <property type="protein sequence ID" value="OWP04420.1"/>
    <property type="molecule type" value="Genomic_DNA"/>
</dbReference>
<dbReference type="Pfam" id="PF00264">
    <property type="entry name" value="Tyrosinase"/>
    <property type="match status" value="1"/>
</dbReference>
<keyword evidence="2" id="KW-0560">Oxidoreductase</keyword>
<dbReference type="PANTHER" id="PTHR11474">
    <property type="entry name" value="TYROSINASE FAMILY MEMBER"/>
    <property type="match status" value="1"/>
</dbReference>
<dbReference type="SUPFAM" id="SSF48056">
    <property type="entry name" value="Di-copper centre-containing domain"/>
    <property type="match status" value="1"/>
</dbReference>
<dbReference type="PANTHER" id="PTHR11474:SF125">
    <property type="entry name" value="N-ACETYL-6-HYDROXYTRYPTOPHAN OXIDASE IVOB-RELATED"/>
    <property type="match status" value="1"/>
</dbReference>